<keyword evidence="4" id="KW-0411">Iron-sulfur</keyword>
<dbReference type="GO" id="GO:0051537">
    <property type="term" value="F:2 iron, 2 sulfur cluster binding"/>
    <property type="evidence" value="ECO:0007669"/>
    <property type="project" value="UniProtKB-KW"/>
</dbReference>
<dbReference type="EMBL" id="CAAALY010115346">
    <property type="protein sequence ID" value="VEL30763.1"/>
    <property type="molecule type" value="Genomic_DNA"/>
</dbReference>
<dbReference type="PROSITE" id="PS51354">
    <property type="entry name" value="GLUTAREDOXIN_2"/>
    <property type="match status" value="1"/>
</dbReference>
<evidence type="ECO:0000259" key="6">
    <source>
        <dbReference type="Pfam" id="PF00462"/>
    </source>
</evidence>
<dbReference type="GO" id="GO:0046872">
    <property type="term" value="F:metal ion binding"/>
    <property type="evidence" value="ECO:0007669"/>
    <property type="project" value="UniProtKB-KW"/>
</dbReference>
<dbReference type="AlphaFoldDB" id="A0A3S5BMP9"/>
<dbReference type="Pfam" id="PF00462">
    <property type="entry name" value="Glutaredoxin"/>
    <property type="match status" value="1"/>
</dbReference>
<reference evidence="7" key="1">
    <citation type="submission" date="2018-11" db="EMBL/GenBank/DDBJ databases">
        <authorList>
            <consortium name="Pathogen Informatics"/>
        </authorList>
    </citation>
    <scope>NUCLEOTIDE SEQUENCE</scope>
</reference>
<gene>
    <name evidence="7" type="ORF">PXEA_LOCUS24203</name>
</gene>
<dbReference type="OrthoDB" id="415696at2759"/>
<evidence type="ECO:0000256" key="5">
    <source>
        <dbReference type="ARBA" id="ARBA00023284"/>
    </source>
</evidence>
<keyword evidence="2" id="KW-0479">Metal-binding</keyword>
<evidence type="ECO:0000313" key="7">
    <source>
        <dbReference type="EMBL" id="VEL30763.1"/>
    </source>
</evidence>
<evidence type="ECO:0000313" key="8">
    <source>
        <dbReference type="Proteomes" id="UP000784294"/>
    </source>
</evidence>
<keyword evidence="8" id="KW-1185">Reference proteome</keyword>
<keyword evidence="3" id="KW-0408">Iron</keyword>
<organism evidence="7 8">
    <name type="scientific">Protopolystoma xenopodis</name>
    <dbReference type="NCBI Taxonomy" id="117903"/>
    <lineage>
        <taxon>Eukaryota</taxon>
        <taxon>Metazoa</taxon>
        <taxon>Spiralia</taxon>
        <taxon>Lophotrochozoa</taxon>
        <taxon>Platyhelminthes</taxon>
        <taxon>Monogenea</taxon>
        <taxon>Polyopisthocotylea</taxon>
        <taxon>Polystomatidea</taxon>
        <taxon>Polystomatidae</taxon>
        <taxon>Protopolystoma</taxon>
    </lineage>
</organism>
<comment type="caution">
    <text evidence="7">The sequence shown here is derived from an EMBL/GenBank/DDBJ whole genome shotgun (WGS) entry which is preliminary data.</text>
</comment>
<dbReference type="Proteomes" id="UP000784294">
    <property type="component" value="Unassembled WGS sequence"/>
</dbReference>
<dbReference type="GO" id="GO:0005759">
    <property type="term" value="C:mitochondrial matrix"/>
    <property type="evidence" value="ECO:0007669"/>
    <property type="project" value="TreeGrafter"/>
</dbReference>
<proteinExistence type="predicted"/>
<evidence type="ECO:0000256" key="3">
    <source>
        <dbReference type="ARBA" id="ARBA00023004"/>
    </source>
</evidence>
<accession>A0A3S5BMP9</accession>
<dbReference type="InterPro" id="IPR004480">
    <property type="entry name" value="Monothiol_GRX-rel"/>
</dbReference>
<keyword evidence="1" id="KW-0001">2Fe-2S</keyword>
<dbReference type="InterPro" id="IPR036249">
    <property type="entry name" value="Thioredoxin-like_sf"/>
</dbReference>
<dbReference type="CDD" id="cd03028">
    <property type="entry name" value="GRX_PICOT_like"/>
    <property type="match status" value="1"/>
</dbReference>
<dbReference type="PANTHER" id="PTHR10293:SF16">
    <property type="entry name" value="GLUTAREDOXIN-RELATED PROTEIN 5, MITOCHONDRIAL"/>
    <property type="match status" value="1"/>
</dbReference>
<protein>
    <recommendedName>
        <fullName evidence="6">Glutaredoxin domain-containing protein</fullName>
    </recommendedName>
</protein>
<dbReference type="InterPro" id="IPR002109">
    <property type="entry name" value="Glutaredoxin"/>
</dbReference>
<dbReference type="InterPro" id="IPR033658">
    <property type="entry name" value="GRX_PICOT-like"/>
</dbReference>
<dbReference type="SUPFAM" id="SSF52833">
    <property type="entry name" value="Thioredoxin-like"/>
    <property type="match status" value="1"/>
</dbReference>
<evidence type="ECO:0000256" key="2">
    <source>
        <dbReference type="ARBA" id="ARBA00022723"/>
    </source>
</evidence>
<name>A0A3S5BMP9_9PLAT</name>
<sequence length="181" mass="19583">MPFSAASHPVTLSSNVLCASSLSTLRASSRNFVASLSHLIDSEEAKNSSTSTSSYPASSPEVAHIGELTRAARIVLFMKGDPFAPRCGFSNAVCRILEMHGLLERMRSGEVGLFASHDVLVDENLRKSAKVYADWPTFPQVYFDGDFIGGCDILLEMHQSGKLAEELETRGIGSALKESKN</sequence>
<evidence type="ECO:0000256" key="4">
    <source>
        <dbReference type="ARBA" id="ARBA00023014"/>
    </source>
</evidence>
<dbReference type="PANTHER" id="PTHR10293">
    <property type="entry name" value="GLUTAREDOXIN FAMILY MEMBER"/>
    <property type="match status" value="1"/>
</dbReference>
<keyword evidence="5" id="KW-0676">Redox-active center</keyword>
<evidence type="ECO:0000256" key="1">
    <source>
        <dbReference type="ARBA" id="ARBA00022714"/>
    </source>
</evidence>
<feature type="domain" description="Glutaredoxin" evidence="6">
    <location>
        <begin position="74"/>
        <end position="148"/>
    </location>
</feature>
<dbReference type="Gene3D" id="3.40.30.10">
    <property type="entry name" value="Glutaredoxin"/>
    <property type="match status" value="1"/>
</dbReference>